<feature type="transmembrane region" description="Helical" evidence="1">
    <location>
        <begin position="105"/>
        <end position="128"/>
    </location>
</feature>
<keyword evidence="1" id="KW-0812">Transmembrane</keyword>
<keyword evidence="1" id="KW-0472">Membrane</keyword>
<evidence type="ECO:0008006" key="4">
    <source>
        <dbReference type="Google" id="ProtNLM"/>
    </source>
</evidence>
<feature type="transmembrane region" description="Helical" evidence="1">
    <location>
        <begin position="39"/>
        <end position="60"/>
    </location>
</feature>
<sequence>MKKCDYCAKEISYFEQYCSEECHGNANKYYETTEKYGKLFSIINMICFFGIPIGIFLFAFLRTAGMIITVASCDILGIMLILLPFPTENMISKYKLKKATKITRIIGLAVIGLGFMFLIFMLLFPIIFPD</sequence>
<comment type="caution">
    <text evidence="2">The sequence shown here is derived from an EMBL/GenBank/DDBJ whole genome shotgun (WGS) entry which is preliminary data.</text>
</comment>
<name>A0ABR7HKR5_9FIRM</name>
<evidence type="ECO:0000256" key="1">
    <source>
        <dbReference type="SAM" id="Phobius"/>
    </source>
</evidence>
<dbReference type="EMBL" id="JACOPS010000002">
    <property type="protein sequence ID" value="MBC5728082.1"/>
    <property type="molecule type" value="Genomic_DNA"/>
</dbReference>
<organism evidence="2 3">
    <name type="scientific">Ruminococcus intestinalis</name>
    <dbReference type="NCBI Taxonomy" id="2763066"/>
    <lineage>
        <taxon>Bacteria</taxon>
        <taxon>Bacillati</taxon>
        <taxon>Bacillota</taxon>
        <taxon>Clostridia</taxon>
        <taxon>Eubacteriales</taxon>
        <taxon>Oscillospiraceae</taxon>
        <taxon>Ruminococcus</taxon>
    </lineage>
</organism>
<dbReference type="RefSeq" id="WP_186935264.1">
    <property type="nucleotide sequence ID" value="NZ_JACOPS010000002.1"/>
</dbReference>
<reference evidence="2 3" key="1">
    <citation type="submission" date="2020-08" db="EMBL/GenBank/DDBJ databases">
        <title>Genome public.</title>
        <authorList>
            <person name="Liu C."/>
            <person name="Sun Q."/>
        </authorList>
    </citation>
    <scope>NUCLEOTIDE SEQUENCE [LARGE SCALE GENOMIC DNA]</scope>
    <source>
        <strain evidence="2 3">NSJ-71</strain>
    </source>
</reference>
<dbReference type="Proteomes" id="UP000636755">
    <property type="component" value="Unassembled WGS sequence"/>
</dbReference>
<evidence type="ECO:0000313" key="2">
    <source>
        <dbReference type="EMBL" id="MBC5728082.1"/>
    </source>
</evidence>
<accession>A0ABR7HKR5</accession>
<proteinExistence type="predicted"/>
<keyword evidence="3" id="KW-1185">Reference proteome</keyword>
<evidence type="ECO:0000313" key="3">
    <source>
        <dbReference type="Proteomes" id="UP000636755"/>
    </source>
</evidence>
<keyword evidence="1" id="KW-1133">Transmembrane helix</keyword>
<feature type="transmembrane region" description="Helical" evidence="1">
    <location>
        <begin position="66"/>
        <end position="85"/>
    </location>
</feature>
<gene>
    <name evidence="2" type="ORF">H8R91_06010</name>
</gene>
<protein>
    <recommendedName>
        <fullName evidence="4">DUF2116 family Zn-ribbon domain-containing protein</fullName>
    </recommendedName>
</protein>